<proteinExistence type="predicted"/>
<reference evidence="2 3" key="1">
    <citation type="submission" date="2016-10" db="EMBL/GenBank/DDBJ databases">
        <authorList>
            <person name="de Groot N.N."/>
        </authorList>
    </citation>
    <scope>NUCLEOTIDE SEQUENCE [LARGE SCALE GENOMIC DNA]</scope>
    <source>
        <strain evidence="2 3">DSM 18978</strain>
    </source>
</reference>
<sequence>MIDREIVDLKTIPFSRFGTFFVISLYEEAEEKALYLRDIRGGDASLGKQFRIEFLEPINNQEGSLEWKLINIDDLKIKGTEISLEVTRKCNKNKVSDGIEDNQQHMYFCFEDEDTLRIEGVNMAIRMKYLHKKYDNIYEIKKDNWELCSYSKELRFGIWRLQGELNVDAPWESIGNTKIEITAFGKKEEPFDIAIESYKVIAKSRNSFPPLKDIMEKNKKEYDDWYKKIGDVPAYYEKGKHYASYLTWTNFVKPEGLLKYPAMYMTKNWMTNVWSWDNCFGAIFLAHSHPELAYGQFMMFSNNQHESGAYPDYINDTYASYSSAKPPIYGWTYDYLMKLNSYFSKPSRLMEVYETVAKQTSFWLDNRQSYMGLPYYAHGNDSGWDNGTIFALGIPVVAPDLAAFLIYQTDFLSRVALKLNMKKEAEGWLCKSQSLLNNLENTLWRGDRFAAYNLSLKKWVDTGDSLQLFLPVILGKRLKPSIREKLIDGLKDENRFNAPFGLATEALSSDLIKYNGYWRGPVWAPVMLIFIESLKRQGEDSFANELTKKFLEAPLSNGMAENFDPITGEGLVDPAFAWTSAVFMILLTDKNDI</sequence>
<dbReference type="Gene3D" id="1.50.10.10">
    <property type="match status" value="1"/>
</dbReference>
<dbReference type="OrthoDB" id="9798687at2"/>
<dbReference type="Proteomes" id="UP000198636">
    <property type="component" value="Unassembled WGS sequence"/>
</dbReference>
<dbReference type="EMBL" id="FMUS01000040">
    <property type="protein sequence ID" value="SCZ08186.1"/>
    <property type="molecule type" value="Genomic_DNA"/>
</dbReference>
<dbReference type="InterPro" id="IPR008928">
    <property type="entry name" value="6-hairpin_glycosidase_sf"/>
</dbReference>
<dbReference type="InterPro" id="IPR012341">
    <property type="entry name" value="6hp_glycosidase-like_sf"/>
</dbReference>
<accession>A0A1G5L5U6</accession>
<dbReference type="GO" id="GO:0005975">
    <property type="term" value="P:carbohydrate metabolic process"/>
    <property type="evidence" value="ECO:0007669"/>
    <property type="project" value="InterPro"/>
</dbReference>
<name>A0A1G5L5U6_9FIRM</name>
<dbReference type="Pfam" id="PF22422">
    <property type="entry name" value="MGH1-like_GH"/>
    <property type="match status" value="1"/>
</dbReference>
<dbReference type="STRING" id="1120976.SAMN03080606_04092"/>
<feature type="domain" description="Mannosylglycerate hydrolase MGH1-like glycoside hydrolase" evidence="1">
    <location>
        <begin position="272"/>
        <end position="579"/>
    </location>
</feature>
<protein>
    <submittedName>
        <fullName evidence="2">Trehalase</fullName>
    </submittedName>
</protein>
<organism evidence="2 3">
    <name type="scientific">Alkaliphilus peptidifermentans DSM 18978</name>
    <dbReference type="NCBI Taxonomy" id="1120976"/>
    <lineage>
        <taxon>Bacteria</taxon>
        <taxon>Bacillati</taxon>
        <taxon>Bacillota</taxon>
        <taxon>Clostridia</taxon>
        <taxon>Peptostreptococcales</taxon>
        <taxon>Natronincolaceae</taxon>
        <taxon>Alkaliphilus</taxon>
    </lineage>
</organism>
<gene>
    <name evidence="2" type="ORF">SAMN03080606_04092</name>
</gene>
<dbReference type="RefSeq" id="WP_091547340.1">
    <property type="nucleotide sequence ID" value="NZ_FMUS01000040.1"/>
</dbReference>
<keyword evidence="3" id="KW-1185">Reference proteome</keyword>
<dbReference type="SUPFAM" id="SSF48208">
    <property type="entry name" value="Six-hairpin glycosidases"/>
    <property type="match status" value="1"/>
</dbReference>
<dbReference type="InterPro" id="IPR054491">
    <property type="entry name" value="MGH1-like_GH"/>
</dbReference>
<evidence type="ECO:0000313" key="3">
    <source>
        <dbReference type="Proteomes" id="UP000198636"/>
    </source>
</evidence>
<evidence type="ECO:0000259" key="1">
    <source>
        <dbReference type="Pfam" id="PF22422"/>
    </source>
</evidence>
<evidence type="ECO:0000313" key="2">
    <source>
        <dbReference type="EMBL" id="SCZ08186.1"/>
    </source>
</evidence>
<dbReference type="AlphaFoldDB" id="A0A1G5L5U6"/>